<dbReference type="Proteomes" id="UP000429607">
    <property type="component" value="Unassembled WGS sequence"/>
</dbReference>
<feature type="domain" description="Reverse transcriptase Ty1/copia-type" evidence="1">
    <location>
        <begin position="3"/>
        <end position="92"/>
    </location>
</feature>
<evidence type="ECO:0000313" key="2">
    <source>
        <dbReference type="EMBL" id="KAE8969915.1"/>
    </source>
</evidence>
<dbReference type="EMBL" id="QXFV01004390">
    <property type="protein sequence ID" value="KAE8969915.1"/>
    <property type="molecule type" value="Genomic_DNA"/>
</dbReference>
<dbReference type="Pfam" id="PF07727">
    <property type="entry name" value="RVT_2"/>
    <property type="match status" value="1"/>
</dbReference>
<evidence type="ECO:0000259" key="1">
    <source>
        <dbReference type="Pfam" id="PF07727"/>
    </source>
</evidence>
<evidence type="ECO:0000313" key="3">
    <source>
        <dbReference type="Proteomes" id="UP000429607"/>
    </source>
</evidence>
<dbReference type="PANTHER" id="PTHR11439">
    <property type="entry name" value="GAG-POL-RELATED RETROTRANSPOSON"/>
    <property type="match status" value="1"/>
</dbReference>
<dbReference type="InterPro" id="IPR043502">
    <property type="entry name" value="DNA/RNA_pol_sf"/>
</dbReference>
<dbReference type="CDD" id="cd09272">
    <property type="entry name" value="RNase_HI_RT_Ty1"/>
    <property type="match status" value="1"/>
</dbReference>
<protein>
    <recommendedName>
        <fullName evidence="1">Reverse transcriptase Ty1/copia-type domain-containing protein</fullName>
    </recommendedName>
</protein>
<dbReference type="AlphaFoldDB" id="A0A6A3HMF8"/>
<accession>A0A6A3HMF8</accession>
<organism evidence="2 3">
    <name type="scientific">Phytophthora rubi</name>
    <dbReference type="NCBI Taxonomy" id="129364"/>
    <lineage>
        <taxon>Eukaryota</taxon>
        <taxon>Sar</taxon>
        <taxon>Stramenopiles</taxon>
        <taxon>Oomycota</taxon>
        <taxon>Peronosporomycetes</taxon>
        <taxon>Peronosporales</taxon>
        <taxon>Peronosporaceae</taxon>
        <taxon>Phytophthora</taxon>
    </lineage>
</organism>
<proteinExistence type="predicted"/>
<sequence>CVYFRWRDGVLLVVGVYVDDLLVTGTEQSAVDAFFGELKEFSVKDLGKASKFLGMRITYEDADGYNLDQEVLIQEMLKDHSMEHAHGVRTPIGPEWNELRGAECEKLPVTGGAEVATVKRFQSLVGSLMWVSRCTRPDIAFAVHKASRRTHDPTVDDWKLAKRVLRYLGGTKELRLRMRGNKKAGELLEVVAYSDADFAADKEDRKSVTGGLVTVGGMPVSWTCRKQGIVSLSTMEAEYTAASVMATELLGVRELLGELRVKHEVPMTLRVDNQAALKQLEGEGASAKAKHIDVRIKFVGDYTKRGVLKPEYCEVRRLVSENEKIFVLFVTADEEECWKLVLDQGSVAPSSCDQRRNQYCSAVQEPRWKVGFQHLGSLPDDIAVAAKAAVPMVQRFQSQAQAKVDDCALLEQETPDPLST</sequence>
<dbReference type="SUPFAM" id="SSF56672">
    <property type="entry name" value="DNA/RNA polymerases"/>
    <property type="match status" value="1"/>
</dbReference>
<reference evidence="2 3" key="1">
    <citation type="submission" date="2018-09" db="EMBL/GenBank/DDBJ databases">
        <title>Genomic investigation of the strawberry pathogen Phytophthora fragariae indicates pathogenicity is determined by transcriptional variation in three key races.</title>
        <authorList>
            <person name="Adams T.M."/>
            <person name="Armitage A.D."/>
            <person name="Sobczyk M.K."/>
            <person name="Bates H.J."/>
            <person name="Dunwell J.M."/>
            <person name="Nellist C.F."/>
            <person name="Harrison R.J."/>
        </authorList>
    </citation>
    <scope>NUCLEOTIDE SEQUENCE [LARGE SCALE GENOMIC DNA]</scope>
    <source>
        <strain evidence="2 3">SCRP249</strain>
    </source>
</reference>
<name>A0A6A3HMF8_9STRA</name>
<feature type="non-terminal residue" evidence="2">
    <location>
        <position position="1"/>
    </location>
</feature>
<comment type="caution">
    <text evidence="2">The sequence shown here is derived from an EMBL/GenBank/DDBJ whole genome shotgun (WGS) entry which is preliminary data.</text>
</comment>
<gene>
    <name evidence="2" type="ORF">PR001_g27362</name>
</gene>
<dbReference type="PANTHER" id="PTHR11439:SF440">
    <property type="entry name" value="INTEGRASE CATALYTIC DOMAIN-CONTAINING PROTEIN"/>
    <property type="match status" value="1"/>
</dbReference>
<dbReference type="InterPro" id="IPR013103">
    <property type="entry name" value="RVT_2"/>
</dbReference>